<feature type="region of interest" description="Disordered" evidence="2">
    <location>
        <begin position="1"/>
        <end position="136"/>
    </location>
</feature>
<dbReference type="GO" id="GO:0005484">
    <property type="term" value="F:SNAP receptor activity"/>
    <property type="evidence" value="ECO:0007669"/>
    <property type="project" value="TreeGrafter"/>
</dbReference>
<dbReference type="PROSITE" id="PS50192">
    <property type="entry name" value="T_SNARE"/>
    <property type="match status" value="1"/>
</dbReference>
<evidence type="ECO:0000259" key="3">
    <source>
        <dbReference type="PROSITE" id="PS50192"/>
    </source>
</evidence>
<feature type="region of interest" description="Disordered" evidence="2">
    <location>
        <begin position="225"/>
        <end position="245"/>
    </location>
</feature>
<dbReference type="STRING" id="765440.A0A0C3BG31"/>
<dbReference type="FunCoup" id="A0A0C3BG31">
    <property type="interactions" value="34"/>
</dbReference>
<dbReference type="CDD" id="cd15886">
    <property type="entry name" value="SNARE_SEC9N"/>
    <property type="match status" value="1"/>
</dbReference>
<proteinExistence type="inferred from homology"/>
<feature type="compositionally biased region" description="Basic and acidic residues" evidence="2">
    <location>
        <begin position="287"/>
        <end position="304"/>
    </location>
</feature>
<protein>
    <recommendedName>
        <fullName evidence="3">t-SNARE coiled-coil homology domain-containing protein</fullName>
    </recommendedName>
</protein>
<feature type="compositionally biased region" description="Basic and acidic residues" evidence="2">
    <location>
        <begin position="1"/>
        <end position="10"/>
    </location>
</feature>
<feature type="compositionally biased region" description="Basic and acidic residues" evidence="2">
    <location>
        <begin position="77"/>
        <end position="90"/>
    </location>
</feature>
<dbReference type="GO" id="GO:0031201">
    <property type="term" value="C:SNARE complex"/>
    <property type="evidence" value="ECO:0007669"/>
    <property type="project" value="TreeGrafter"/>
</dbReference>
<feature type="domain" description="T-SNARE coiled-coil homology" evidence="3">
    <location>
        <begin position="312"/>
        <end position="374"/>
    </location>
</feature>
<dbReference type="PANTHER" id="PTHR19305">
    <property type="entry name" value="SYNAPTOSOMAL ASSOCIATED PROTEIN"/>
    <property type="match status" value="1"/>
</dbReference>
<dbReference type="GO" id="GO:0005886">
    <property type="term" value="C:plasma membrane"/>
    <property type="evidence" value="ECO:0007669"/>
    <property type="project" value="TreeGrafter"/>
</dbReference>
<gene>
    <name evidence="4" type="ORF">PILCRDRAFT_354942</name>
</gene>
<evidence type="ECO:0000256" key="2">
    <source>
        <dbReference type="SAM" id="MobiDB-lite"/>
    </source>
</evidence>
<feature type="region of interest" description="Disordered" evidence="2">
    <location>
        <begin position="259"/>
        <end position="321"/>
    </location>
</feature>
<keyword evidence="5" id="KW-1185">Reference proteome</keyword>
<sequence>MSFWKSKSEKTLIPPVPDAPQYPRTNSYSGGNSASPRPTNHSNPSTNVDGTSYRTPSSRSAYNAPQNDEYSAPINDRYNRNKPVGDRYTRGEGQLDEERNELFSGYNADKVDAGGRFFDGPPPRKEPAPGEEDEEDVEGIKQQTRFVKQESVNSSRNALRLMREAEETARGTLGRLGDQSEKLANTERHLDVSKGHSVRADDKTDELKKLNRSIFRPAITFNKDAKRAAQEAKLQSRYDNERDEREKAMMDIRETQNRLGQAAAYGRGGDDDEEEGIGASGAGRGRYKTEQQLAERKAERKRFQFESTGSDDELEDELDDNLDEMSNGLKSLKALSLAMGQELGEQNTRIGRIEQKTVGLDDRLGRNTERFKKIK</sequence>
<organism evidence="4 5">
    <name type="scientific">Piloderma croceum (strain F 1598)</name>
    <dbReference type="NCBI Taxonomy" id="765440"/>
    <lineage>
        <taxon>Eukaryota</taxon>
        <taxon>Fungi</taxon>
        <taxon>Dikarya</taxon>
        <taxon>Basidiomycota</taxon>
        <taxon>Agaricomycotina</taxon>
        <taxon>Agaricomycetes</taxon>
        <taxon>Agaricomycetidae</taxon>
        <taxon>Atheliales</taxon>
        <taxon>Atheliaceae</taxon>
        <taxon>Piloderma</taxon>
    </lineage>
</organism>
<dbReference type="SUPFAM" id="SSF58038">
    <property type="entry name" value="SNARE fusion complex"/>
    <property type="match status" value="2"/>
</dbReference>
<dbReference type="InParanoid" id="A0A0C3BG31"/>
<feature type="region of interest" description="Disordered" evidence="2">
    <location>
        <begin position="170"/>
        <end position="211"/>
    </location>
</feature>
<reference evidence="4 5" key="1">
    <citation type="submission" date="2014-04" db="EMBL/GenBank/DDBJ databases">
        <authorList>
            <consortium name="DOE Joint Genome Institute"/>
            <person name="Kuo A."/>
            <person name="Tarkka M."/>
            <person name="Buscot F."/>
            <person name="Kohler A."/>
            <person name="Nagy L.G."/>
            <person name="Floudas D."/>
            <person name="Copeland A."/>
            <person name="Barry K.W."/>
            <person name="Cichocki N."/>
            <person name="Veneault-Fourrey C."/>
            <person name="LaButti K."/>
            <person name="Lindquist E.A."/>
            <person name="Lipzen A."/>
            <person name="Lundell T."/>
            <person name="Morin E."/>
            <person name="Murat C."/>
            <person name="Sun H."/>
            <person name="Tunlid A."/>
            <person name="Henrissat B."/>
            <person name="Grigoriev I.V."/>
            <person name="Hibbett D.S."/>
            <person name="Martin F."/>
            <person name="Nordberg H.P."/>
            <person name="Cantor M.N."/>
            <person name="Hua S.X."/>
        </authorList>
    </citation>
    <scope>NUCLEOTIDE SEQUENCE [LARGE SCALE GENOMIC DNA]</scope>
    <source>
        <strain evidence="4 5">F 1598</strain>
    </source>
</reference>
<dbReference type="HOGENOM" id="CLU_020823_0_0_1"/>
<dbReference type="AlphaFoldDB" id="A0A0C3BG31"/>
<dbReference type="SMART" id="SM00397">
    <property type="entry name" value="t_SNARE"/>
    <property type="match status" value="2"/>
</dbReference>
<dbReference type="GO" id="GO:0006887">
    <property type="term" value="P:exocytosis"/>
    <property type="evidence" value="ECO:0007669"/>
    <property type="project" value="TreeGrafter"/>
</dbReference>
<accession>A0A0C3BG31</accession>
<feature type="compositionally biased region" description="Acidic residues" evidence="2">
    <location>
        <begin position="309"/>
        <end position="321"/>
    </location>
</feature>
<comment type="similarity">
    <text evidence="1">Belongs to the SNAP-25 family.</text>
</comment>
<feature type="compositionally biased region" description="Polar residues" evidence="2">
    <location>
        <begin position="23"/>
        <end position="69"/>
    </location>
</feature>
<feature type="compositionally biased region" description="Basic and acidic residues" evidence="2">
    <location>
        <begin position="178"/>
        <end position="209"/>
    </location>
</feature>
<dbReference type="EMBL" id="KN832985">
    <property type="protein sequence ID" value="KIM85243.1"/>
    <property type="molecule type" value="Genomic_DNA"/>
</dbReference>
<dbReference type="Gene3D" id="1.20.5.110">
    <property type="match status" value="2"/>
</dbReference>
<dbReference type="InterPro" id="IPR000727">
    <property type="entry name" value="T_SNARE_dom"/>
</dbReference>
<evidence type="ECO:0000313" key="5">
    <source>
        <dbReference type="Proteomes" id="UP000054166"/>
    </source>
</evidence>
<name>A0A0C3BG31_PILCF</name>
<evidence type="ECO:0000313" key="4">
    <source>
        <dbReference type="EMBL" id="KIM85243.1"/>
    </source>
</evidence>
<dbReference type="GO" id="GO:0019905">
    <property type="term" value="F:syntaxin binding"/>
    <property type="evidence" value="ECO:0007669"/>
    <property type="project" value="TreeGrafter"/>
</dbReference>
<dbReference type="PANTHER" id="PTHR19305:SF9">
    <property type="entry name" value="SYNAPTOSOMAL-ASSOCIATED PROTEIN 29"/>
    <property type="match status" value="1"/>
</dbReference>
<dbReference type="GO" id="GO:0006906">
    <property type="term" value="P:vesicle fusion"/>
    <property type="evidence" value="ECO:0007669"/>
    <property type="project" value="TreeGrafter"/>
</dbReference>
<dbReference type="Proteomes" id="UP000054166">
    <property type="component" value="Unassembled WGS sequence"/>
</dbReference>
<dbReference type="OrthoDB" id="18679at2759"/>
<reference evidence="5" key="2">
    <citation type="submission" date="2015-01" db="EMBL/GenBank/DDBJ databases">
        <title>Evolutionary Origins and Diversification of the Mycorrhizal Mutualists.</title>
        <authorList>
            <consortium name="DOE Joint Genome Institute"/>
            <consortium name="Mycorrhizal Genomics Consortium"/>
            <person name="Kohler A."/>
            <person name="Kuo A."/>
            <person name="Nagy L.G."/>
            <person name="Floudas D."/>
            <person name="Copeland A."/>
            <person name="Barry K.W."/>
            <person name="Cichocki N."/>
            <person name="Veneault-Fourrey C."/>
            <person name="LaButti K."/>
            <person name="Lindquist E.A."/>
            <person name="Lipzen A."/>
            <person name="Lundell T."/>
            <person name="Morin E."/>
            <person name="Murat C."/>
            <person name="Riley R."/>
            <person name="Ohm R."/>
            <person name="Sun H."/>
            <person name="Tunlid A."/>
            <person name="Henrissat B."/>
            <person name="Grigoriev I.V."/>
            <person name="Hibbett D.S."/>
            <person name="Martin F."/>
        </authorList>
    </citation>
    <scope>NUCLEOTIDE SEQUENCE [LARGE SCALE GENOMIC DNA]</scope>
    <source>
        <strain evidence="5">F 1598</strain>
    </source>
</reference>
<evidence type="ECO:0000256" key="1">
    <source>
        <dbReference type="ARBA" id="ARBA00009480"/>
    </source>
</evidence>